<keyword evidence="1" id="KW-0378">Hydrolase</keyword>
<dbReference type="PANTHER" id="PTHR11839:SF15">
    <property type="entry name" value="URIDINE DIPHOSPHATE GLUCOSE PYROPHOSPHATASE NUDT14"/>
    <property type="match status" value="1"/>
</dbReference>
<evidence type="ECO:0000256" key="1">
    <source>
        <dbReference type="ARBA" id="ARBA00022801"/>
    </source>
</evidence>
<evidence type="ECO:0000313" key="2">
    <source>
        <dbReference type="EMBL" id="JAC75033.1"/>
    </source>
</evidence>
<reference evidence="2" key="1">
    <citation type="submission" date="2014-05" db="EMBL/GenBank/DDBJ databases">
        <title>The transcriptome of the halophilic microalga Tetraselmis sp. GSL018 isolated from the Great Salt Lake, Utah.</title>
        <authorList>
            <person name="Jinkerson R.E."/>
            <person name="D'Adamo S."/>
            <person name="Posewitz M.C."/>
        </authorList>
    </citation>
    <scope>NUCLEOTIDE SEQUENCE</scope>
    <source>
        <strain evidence="2">GSL018</strain>
    </source>
</reference>
<name>A0A061RSU4_9CHLO</name>
<dbReference type="EMBL" id="GBEZ01010673">
    <property type="protein sequence ID" value="JAC75033.1"/>
    <property type="molecule type" value="Transcribed_RNA"/>
</dbReference>
<dbReference type="Gene3D" id="3.90.79.10">
    <property type="entry name" value="Nucleoside Triphosphate Pyrophosphohydrolase"/>
    <property type="match status" value="1"/>
</dbReference>
<dbReference type="PANTHER" id="PTHR11839">
    <property type="entry name" value="UDP/ADP-SUGAR PYROPHOSPHATASE"/>
    <property type="match status" value="1"/>
</dbReference>
<dbReference type="SUPFAM" id="SSF55811">
    <property type="entry name" value="Nudix"/>
    <property type="match status" value="1"/>
</dbReference>
<accession>A0A061RSU4</accession>
<sequence length="133" mass="14121">MLDENDRDIEQGFTYEICAGLIDKEKPVLQICKEEILEECGYCVPEPEIKPISSYISSAGKSGAVNHMFAAKVDESMRSGGGGGLAAEGEAIEVLALPRRSSEAFLADASLPKSAGAVAAISWALLSLERGSW</sequence>
<dbReference type="GO" id="GO:0019693">
    <property type="term" value="P:ribose phosphate metabolic process"/>
    <property type="evidence" value="ECO:0007669"/>
    <property type="project" value="TreeGrafter"/>
</dbReference>
<protein>
    <submittedName>
        <fullName evidence="2">UDP-sugar diphosphatase</fullName>
    </submittedName>
</protein>
<dbReference type="GO" id="GO:0016787">
    <property type="term" value="F:hydrolase activity"/>
    <property type="evidence" value="ECO:0007669"/>
    <property type="project" value="UniProtKB-KW"/>
</dbReference>
<dbReference type="AlphaFoldDB" id="A0A061RSU4"/>
<gene>
    <name evidence="2" type="ORF">TSPGSL018_24274</name>
</gene>
<proteinExistence type="predicted"/>
<dbReference type="InterPro" id="IPR015797">
    <property type="entry name" value="NUDIX_hydrolase-like_dom_sf"/>
</dbReference>
<organism evidence="2">
    <name type="scientific">Tetraselmis sp. GSL018</name>
    <dbReference type="NCBI Taxonomy" id="582737"/>
    <lineage>
        <taxon>Eukaryota</taxon>
        <taxon>Viridiplantae</taxon>
        <taxon>Chlorophyta</taxon>
        <taxon>core chlorophytes</taxon>
        <taxon>Chlorodendrophyceae</taxon>
        <taxon>Chlorodendrales</taxon>
        <taxon>Chlorodendraceae</taxon>
        <taxon>Tetraselmis</taxon>
    </lineage>
</organism>
<dbReference type="GO" id="GO:0006753">
    <property type="term" value="P:nucleoside phosphate metabolic process"/>
    <property type="evidence" value="ECO:0007669"/>
    <property type="project" value="TreeGrafter"/>
</dbReference>